<name>R4G1Z4_9BACL</name>
<accession>R4G1Z4</accession>
<dbReference type="EMBL" id="BARH01000022">
    <property type="protein sequence ID" value="GAC91979.1"/>
    <property type="molecule type" value="Genomic_DNA"/>
</dbReference>
<dbReference type="PANTHER" id="PTHR43691">
    <property type="entry name" value="URIDINE PHOSPHORYLASE"/>
    <property type="match status" value="1"/>
</dbReference>
<comment type="caution">
    <text evidence="5">The sequence shown here is derived from an EMBL/GenBank/DDBJ whole genome shotgun (WGS) entry which is preliminary data.</text>
</comment>
<comment type="catalytic activity">
    <reaction evidence="3">
        <text>uridine + phosphate = alpha-D-ribose 1-phosphate + uracil</text>
        <dbReference type="Rhea" id="RHEA:24388"/>
        <dbReference type="ChEBI" id="CHEBI:16704"/>
        <dbReference type="ChEBI" id="CHEBI:17568"/>
        <dbReference type="ChEBI" id="CHEBI:43474"/>
        <dbReference type="ChEBI" id="CHEBI:57720"/>
        <dbReference type="EC" id="2.4.2.3"/>
    </reaction>
</comment>
<dbReference type="Gene3D" id="3.40.50.1580">
    <property type="entry name" value="Nucleoside phosphorylase domain"/>
    <property type="match status" value="1"/>
</dbReference>
<evidence type="ECO:0000259" key="4">
    <source>
        <dbReference type="Pfam" id="PF01048"/>
    </source>
</evidence>
<evidence type="ECO:0000256" key="2">
    <source>
        <dbReference type="ARBA" id="ARBA00021980"/>
    </source>
</evidence>
<dbReference type="PANTHER" id="PTHR43691:SF11">
    <property type="entry name" value="FI09636P-RELATED"/>
    <property type="match status" value="1"/>
</dbReference>
<dbReference type="EC" id="2.4.2.3" evidence="1"/>
<dbReference type="Pfam" id="PF01048">
    <property type="entry name" value="PNP_UDP_1"/>
    <property type="match status" value="1"/>
</dbReference>
<dbReference type="GO" id="GO:0004850">
    <property type="term" value="F:uridine phosphorylase activity"/>
    <property type="evidence" value="ECO:0007669"/>
    <property type="project" value="UniProtKB-EC"/>
</dbReference>
<dbReference type="AlphaFoldDB" id="R4G1Z4"/>
<reference evidence="6" key="1">
    <citation type="journal article" date="2013" name="Genome">
        <title>Draft Genome Sequence of a Thermophilic Member of the Bacillaceae, Anoxybacillus flavithermus Strain Kn10, Isolated from the Kan-nawa Hot Spring in Japan.</title>
        <authorList>
            <person name="Matsutani M."/>
            <person name="Shirakihara Y."/>
            <person name="Imada K."/>
            <person name="Yakushi T."/>
            <person name="Matsushita K."/>
        </authorList>
    </citation>
    <scope>NUCLEOTIDE SEQUENCE [LARGE SCALE GENOMIC DNA]</scope>
    <source>
        <strain evidence="6">NBRC 109594</strain>
    </source>
</reference>
<protein>
    <recommendedName>
        <fullName evidence="2">Uridine phosphorylase</fullName>
        <ecNumber evidence="1">2.4.2.3</ecNumber>
    </recommendedName>
</protein>
<dbReference type="GO" id="GO:0009116">
    <property type="term" value="P:nucleoside metabolic process"/>
    <property type="evidence" value="ECO:0007669"/>
    <property type="project" value="InterPro"/>
</dbReference>
<evidence type="ECO:0000256" key="1">
    <source>
        <dbReference type="ARBA" id="ARBA00011888"/>
    </source>
</evidence>
<dbReference type="SUPFAM" id="SSF53167">
    <property type="entry name" value="Purine and uridine phosphorylases"/>
    <property type="match status" value="1"/>
</dbReference>
<dbReference type="InterPro" id="IPR000845">
    <property type="entry name" value="Nucleoside_phosphorylase_d"/>
</dbReference>
<evidence type="ECO:0000313" key="5">
    <source>
        <dbReference type="EMBL" id="GAC91979.1"/>
    </source>
</evidence>
<dbReference type="GO" id="GO:0005829">
    <property type="term" value="C:cytosol"/>
    <property type="evidence" value="ECO:0007669"/>
    <property type="project" value="TreeGrafter"/>
</dbReference>
<evidence type="ECO:0000256" key="3">
    <source>
        <dbReference type="ARBA" id="ARBA00048447"/>
    </source>
</evidence>
<gene>
    <name evidence="5" type="ORF">KN10_2415</name>
</gene>
<evidence type="ECO:0000313" key="6">
    <source>
        <dbReference type="Proteomes" id="UP000013057"/>
    </source>
</evidence>
<dbReference type="InterPro" id="IPR035994">
    <property type="entry name" value="Nucleoside_phosphorylase_sf"/>
</dbReference>
<dbReference type="RefSeq" id="WP_006322885.1">
    <property type="nucleotide sequence ID" value="NZ_BARH01000022.1"/>
</dbReference>
<dbReference type="Proteomes" id="UP000013057">
    <property type="component" value="Unassembled WGS sequence"/>
</dbReference>
<organism evidence="5 6">
    <name type="scientific">Anoxybacillus flavithermus NBRC 109594</name>
    <dbReference type="NCBI Taxonomy" id="1315967"/>
    <lineage>
        <taxon>Bacteria</taxon>
        <taxon>Bacillati</taxon>
        <taxon>Bacillota</taxon>
        <taxon>Bacilli</taxon>
        <taxon>Bacillales</taxon>
        <taxon>Anoxybacillaceae</taxon>
        <taxon>Anoxybacillus</taxon>
    </lineage>
</organism>
<sequence>MIILKLYGEFTKKDWLKAFNIEEKDVPKSFIIHGAWEYEKNLTIWKDKIVKDIWTPHWNSIIGKLNNQRIGFANVFGGPSAAVICHQFASLGTDIFIQTGYFGGLSHDVQFGDILIVTAAEMADGVSHWYLPDQQTVQSDRELIETAINFCEDRGYSYVTGTVFTTGAIMVETSEIVQKWAKSGHIGVDMETATTLAVARKFNKKAIGLLNLSDHIIKRDTFYSPNKRRDEIKEKTDEKIRELALYLSRL</sequence>
<proteinExistence type="predicted"/>
<feature type="domain" description="Nucleoside phosphorylase" evidence="4">
    <location>
        <begin position="58"/>
        <end position="236"/>
    </location>
</feature>